<feature type="binding site" evidence="8">
    <location>
        <position position="199"/>
    </location>
    <ligand>
        <name>Zn(2+)</name>
        <dbReference type="ChEBI" id="CHEBI:29105"/>
    </ligand>
</feature>
<accession>A0A8E0VPR2</accession>
<keyword evidence="11" id="KW-1185">Reference proteome</keyword>
<reference evidence="10" key="1">
    <citation type="submission" date="2019-05" db="EMBL/GenBank/DDBJ databases">
        <title>Annotation for the trematode Fasciolopsis buski.</title>
        <authorList>
            <person name="Choi Y.-J."/>
        </authorList>
    </citation>
    <scope>NUCLEOTIDE SEQUENCE</scope>
    <source>
        <strain evidence="10">HT</strain>
        <tissue evidence="10">Whole worm</tissue>
    </source>
</reference>
<feature type="active site" description="Proton acceptor" evidence="8">
    <location>
        <position position="162"/>
    </location>
</feature>
<evidence type="ECO:0000313" key="10">
    <source>
        <dbReference type="EMBL" id="KAA0201045.1"/>
    </source>
</evidence>
<dbReference type="InterPro" id="IPR026591">
    <property type="entry name" value="Sirtuin_cat_small_dom_sf"/>
</dbReference>
<dbReference type="PROSITE" id="PS50305">
    <property type="entry name" value="SIRTUIN"/>
    <property type="match status" value="1"/>
</dbReference>
<evidence type="ECO:0000256" key="1">
    <source>
        <dbReference type="ARBA" id="ARBA00001947"/>
    </source>
</evidence>
<evidence type="ECO:0000256" key="3">
    <source>
        <dbReference type="ARBA" id="ARBA00022723"/>
    </source>
</evidence>
<dbReference type="Gene3D" id="3.30.1600.10">
    <property type="entry name" value="SIR2/SIRT2 'Small Domain"/>
    <property type="match status" value="1"/>
</dbReference>
<dbReference type="PANTHER" id="PTHR11085:SF6">
    <property type="entry name" value="NAD-DEPENDENT PROTEIN DEACETYLASE SIRTUIN-2"/>
    <property type="match status" value="1"/>
</dbReference>
<feature type="binding site" evidence="8">
    <location>
        <position position="194"/>
    </location>
    <ligand>
        <name>Zn(2+)</name>
        <dbReference type="ChEBI" id="CHEBI:29105"/>
    </ligand>
</feature>
<dbReference type="Proteomes" id="UP000728185">
    <property type="component" value="Unassembled WGS sequence"/>
</dbReference>
<evidence type="ECO:0000313" key="11">
    <source>
        <dbReference type="Proteomes" id="UP000728185"/>
    </source>
</evidence>
<dbReference type="InterPro" id="IPR026590">
    <property type="entry name" value="Ssirtuin_cat_dom"/>
</dbReference>
<dbReference type="AlphaFoldDB" id="A0A8E0VPR2"/>
<dbReference type="GO" id="GO:0005634">
    <property type="term" value="C:nucleus"/>
    <property type="evidence" value="ECO:0007669"/>
    <property type="project" value="TreeGrafter"/>
</dbReference>
<feature type="binding site" evidence="8">
    <location>
        <position position="170"/>
    </location>
    <ligand>
        <name>Zn(2+)</name>
        <dbReference type="ChEBI" id="CHEBI:29105"/>
    </ligand>
</feature>
<evidence type="ECO:0000256" key="2">
    <source>
        <dbReference type="ARBA" id="ARBA00022679"/>
    </source>
</evidence>
<evidence type="ECO:0000256" key="4">
    <source>
        <dbReference type="ARBA" id="ARBA00022833"/>
    </source>
</evidence>
<proteinExistence type="predicted"/>
<dbReference type="InterPro" id="IPR050134">
    <property type="entry name" value="NAD-dep_sirtuin_deacylases"/>
</dbReference>
<dbReference type="Gene3D" id="3.40.50.1220">
    <property type="entry name" value="TPP-binding domain"/>
    <property type="match status" value="1"/>
</dbReference>
<evidence type="ECO:0000256" key="6">
    <source>
        <dbReference type="ARBA" id="ARBA00048378"/>
    </source>
</evidence>
<keyword evidence="2" id="KW-0808">Transferase</keyword>
<evidence type="ECO:0000259" key="9">
    <source>
        <dbReference type="PROSITE" id="PS50305"/>
    </source>
</evidence>
<comment type="catalytic activity">
    <reaction evidence="7">
        <text>N(6)-tetradecanoyl-L-lysyl-[protein] + NAD(+) + H2O = 2''-O-tetradecanoyl-ADP-D-ribose + nicotinamide + L-lysyl-[protein]</text>
        <dbReference type="Rhea" id="RHEA:70567"/>
        <dbReference type="Rhea" id="RHEA-COMP:9752"/>
        <dbReference type="Rhea" id="RHEA-COMP:15437"/>
        <dbReference type="ChEBI" id="CHEBI:15377"/>
        <dbReference type="ChEBI" id="CHEBI:17154"/>
        <dbReference type="ChEBI" id="CHEBI:29969"/>
        <dbReference type="ChEBI" id="CHEBI:57540"/>
        <dbReference type="ChEBI" id="CHEBI:141129"/>
        <dbReference type="ChEBI" id="CHEBI:189674"/>
    </reaction>
    <physiologicalReaction direction="left-to-right" evidence="7">
        <dbReference type="Rhea" id="RHEA:70568"/>
    </physiologicalReaction>
</comment>
<keyword evidence="3 8" id="KW-0479">Metal-binding</keyword>
<dbReference type="GO" id="GO:0046872">
    <property type="term" value="F:metal ion binding"/>
    <property type="evidence" value="ECO:0007669"/>
    <property type="project" value="UniProtKB-KW"/>
</dbReference>
<gene>
    <name evidence="10" type="ORF">FBUS_03486</name>
</gene>
<dbReference type="SUPFAM" id="SSF52467">
    <property type="entry name" value="DHS-like NAD/FAD-binding domain"/>
    <property type="match status" value="1"/>
</dbReference>
<evidence type="ECO:0000256" key="5">
    <source>
        <dbReference type="ARBA" id="ARBA00023027"/>
    </source>
</evidence>
<dbReference type="InterPro" id="IPR029035">
    <property type="entry name" value="DHS-like_NAD/FAD-binding_dom"/>
</dbReference>
<protein>
    <submittedName>
        <fullName evidence="10">NAD-dependent protein deacetylase Sirt2</fullName>
    </submittedName>
</protein>
<dbReference type="Pfam" id="PF02146">
    <property type="entry name" value="SIR2"/>
    <property type="match status" value="1"/>
</dbReference>
<comment type="caution">
    <text evidence="10">The sequence shown here is derived from an EMBL/GenBank/DDBJ whole genome shotgun (WGS) entry which is preliminary data.</text>
</comment>
<comment type="cofactor">
    <cofactor evidence="1">
        <name>Zn(2+)</name>
        <dbReference type="ChEBI" id="CHEBI:29105"/>
    </cofactor>
</comment>
<feature type="binding site" evidence="8">
    <location>
        <position position="173"/>
    </location>
    <ligand>
        <name>Zn(2+)</name>
        <dbReference type="ChEBI" id="CHEBI:29105"/>
    </ligand>
</feature>
<sequence length="344" mass="38518">MGDFDLNELRVALDDSVGEHLLKTVDLKGMCDVIKSGLVNNIITMVGAGISTAAGIPDFRSPKSGLYDNLEEYNLPYPTAVFSIDFFEENPDPFYEVARRIYRPYAKPTLAHYFCRLLHEKNLLLRHLTQVTSGQLLICVSQNVDSLERLAGLPDDKIIEAHGSFNTGHCMKCAKSFDFEFMRVRIMNSEVPKCDAPDCDGVIKPGMRNIIFFGEALPEKFYSAIVKDFPACDLLIIMGTSLSVTPFCLLVNRVRSNVPRLYLNREASPLGFDGIPWDAPENKRDVFVAGDADDSVLRLSDLLGWKEELIQMKRKKDAELDELFAKQSNKSPVKAAQPTPTSKE</sequence>
<feature type="domain" description="Deacetylase sirtuin-type" evidence="9">
    <location>
        <begin position="20"/>
        <end position="306"/>
    </location>
</feature>
<evidence type="ECO:0000256" key="7">
    <source>
        <dbReference type="ARBA" id="ARBA00048905"/>
    </source>
</evidence>
<dbReference type="InterPro" id="IPR003000">
    <property type="entry name" value="Sirtuin"/>
</dbReference>
<dbReference type="OrthoDB" id="420264at2759"/>
<dbReference type="PANTHER" id="PTHR11085">
    <property type="entry name" value="NAD-DEPENDENT PROTEIN DEACYLASE SIRTUIN-5, MITOCHONDRIAL-RELATED"/>
    <property type="match status" value="1"/>
</dbReference>
<dbReference type="GO" id="GO:0070403">
    <property type="term" value="F:NAD+ binding"/>
    <property type="evidence" value="ECO:0007669"/>
    <property type="project" value="InterPro"/>
</dbReference>
<organism evidence="10 11">
    <name type="scientific">Fasciolopsis buskii</name>
    <dbReference type="NCBI Taxonomy" id="27845"/>
    <lineage>
        <taxon>Eukaryota</taxon>
        <taxon>Metazoa</taxon>
        <taxon>Spiralia</taxon>
        <taxon>Lophotrochozoa</taxon>
        <taxon>Platyhelminthes</taxon>
        <taxon>Trematoda</taxon>
        <taxon>Digenea</taxon>
        <taxon>Plagiorchiida</taxon>
        <taxon>Echinostomata</taxon>
        <taxon>Echinostomatoidea</taxon>
        <taxon>Fasciolidae</taxon>
        <taxon>Fasciolopsis</taxon>
    </lineage>
</organism>
<dbReference type="GO" id="GO:0017136">
    <property type="term" value="F:histone deacetylase activity, NAD-dependent"/>
    <property type="evidence" value="ECO:0007669"/>
    <property type="project" value="TreeGrafter"/>
</dbReference>
<name>A0A8E0VPR2_9TREM</name>
<evidence type="ECO:0000256" key="8">
    <source>
        <dbReference type="PROSITE-ProRule" id="PRU00236"/>
    </source>
</evidence>
<keyword evidence="5" id="KW-0520">NAD</keyword>
<comment type="catalytic activity">
    <reaction evidence="6">
        <text>N(6)-hexadecanoyl-L-lysyl-[protein] + NAD(+) + H2O = 2''-O-hexadecanoyl-ADP-D-ribose + nicotinamide + L-lysyl-[protein]</text>
        <dbReference type="Rhea" id="RHEA:70563"/>
        <dbReference type="Rhea" id="RHEA-COMP:9752"/>
        <dbReference type="Rhea" id="RHEA-COMP:14175"/>
        <dbReference type="ChEBI" id="CHEBI:15377"/>
        <dbReference type="ChEBI" id="CHEBI:17154"/>
        <dbReference type="ChEBI" id="CHEBI:29969"/>
        <dbReference type="ChEBI" id="CHEBI:57540"/>
        <dbReference type="ChEBI" id="CHEBI:138936"/>
        <dbReference type="ChEBI" id="CHEBI:189673"/>
    </reaction>
    <physiologicalReaction direction="left-to-right" evidence="6">
        <dbReference type="Rhea" id="RHEA:70564"/>
    </physiologicalReaction>
</comment>
<dbReference type="EMBL" id="LUCM01000138">
    <property type="protein sequence ID" value="KAA0201045.1"/>
    <property type="molecule type" value="Genomic_DNA"/>
</dbReference>
<keyword evidence="4 8" id="KW-0862">Zinc</keyword>